<evidence type="ECO:0000256" key="1">
    <source>
        <dbReference type="SAM" id="MobiDB-lite"/>
    </source>
</evidence>
<protein>
    <submittedName>
        <fullName evidence="2">Uncharacterized protein</fullName>
    </submittedName>
</protein>
<comment type="caution">
    <text evidence="2">The sequence shown here is derived from an EMBL/GenBank/DDBJ whole genome shotgun (WGS) entry which is preliminary data.</text>
</comment>
<dbReference type="Proteomes" id="UP001152607">
    <property type="component" value="Unassembled WGS sequence"/>
</dbReference>
<sequence>MCMLHAAGTNMFAAIQDQDVAFDRQGLQLSTEKTKYSSPFSGTSFSPPFYSPEAARPLLSR</sequence>
<dbReference type="AlphaFoldDB" id="A0A9W4XNC5"/>
<proteinExistence type="predicted"/>
<evidence type="ECO:0000313" key="2">
    <source>
        <dbReference type="EMBL" id="CAI6331420.1"/>
    </source>
</evidence>
<name>A0A9W4XNC5_9PLEO</name>
<keyword evidence="3" id="KW-1185">Reference proteome</keyword>
<dbReference type="EMBL" id="CAOQHR010000003">
    <property type="protein sequence ID" value="CAI6331420.1"/>
    <property type="molecule type" value="Genomic_DNA"/>
</dbReference>
<feature type="region of interest" description="Disordered" evidence="1">
    <location>
        <begin position="33"/>
        <end position="61"/>
    </location>
</feature>
<evidence type="ECO:0000313" key="3">
    <source>
        <dbReference type="Proteomes" id="UP001152607"/>
    </source>
</evidence>
<gene>
    <name evidence="2" type="ORF">PDIGIT_LOCUS4445</name>
</gene>
<reference evidence="2" key="1">
    <citation type="submission" date="2023-01" db="EMBL/GenBank/DDBJ databases">
        <authorList>
            <person name="Van Ghelder C."/>
            <person name="Rancurel C."/>
        </authorList>
    </citation>
    <scope>NUCLEOTIDE SEQUENCE</scope>
    <source>
        <strain evidence="2">CNCM I-4278</strain>
    </source>
</reference>
<feature type="compositionally biased region" description="Low complexity" evidence="1">
    <location>
        <begin position="37"/>
        <end position="52"/>
    </location>
</feature>
<accession>A0A9W4XNC5</accession>
<organism evidence="2 3">
    <name type="scientific">Periconia digitata</name>
    <dbReference type="NCBI Taxonomy" id="1303443"/>
    <lineage>
        <taxon>Eukaryota</taxon>
        <taxon>Fungi</taxon>
        <taxon>Dikarya</taxon>
        <taxon>Ascomycota</taxon>
        <taxon>Pezizomycotina</taxon>
        <taxon>Dothideomycetes</taxon>
        <taxon>Pleosporomycetidae</taxon>
        <taxon>Pleosporales</taxon>
        <taxon>Massarineae</taxon>
        <taxon>Periconiaceae</taxon>
        <taxon>Periconia</taxon>
    </lineage>
</organism>